<dbReference type="Pfam" id="PF01067">
    <property type="entry name" value="Calpain_III"/>
    <property type="match status" value="1"/>
</dbReference>
<dbReference type="Gene3D" id="2.60.120.380">
    <property type="match status" value="1"/>
</dbReference>
<dbReference type="GO" id="GO:0004198">
    <property type="term" value="F:calcium-dependent cysteine-type endopeptidase activity"/>
    <property type="evidence" value="ECO:0007669"/>
    <property type="project" value="InterPro"/>
</dbReference>
<protein>
    <submittedName>
        <fullName evidence="7">Putative calcium-dependent cysteine protease</fullName>
    </submittedName>
</protein>
<dbReference type="AlphaFoldDB" id="A0A1E1XW14"/>
<dbReference type="PANTHER" id="PTHR10183">
    <property type="entry name" value="CALPAIN"/>
    <property type="match status" value="1"/>
</dbReference>
<feature type="region of interest" description="Disordered" evidence="5">
    <location>
        <begin position="211"/>
        <end position="237"/>
    </location>
</feature>
<dbReference type="InterPro" id="IPR018247">
    <property type="entry name" value="EF_Hand_1_Ca_BS"/>
</dbReference>
<sequence length="384" mass="43791">MGSFGYLSHAFWSTSIWSTSATWTLDPWSTKQKTKGKEKKHWEVVKFEGSWVPGVNTAGWTEDKEKFATNPQYLVELREPDDEEEDGECTMVVALLQAGRRYFTAPEDMWLSIGFSVYRVEDPDSSPAPLTGQYLTEEQLVFQPEYFQPQQEVSQRLKLSPGTFCIIPYTYEEHAAGDFLFRIYTEKENCCREYDEEVTICRLSSKGAKRPADAVNGEADDGCEDEGGDDEDEDEVGEDVKEAFDQVASNGTVNCYSLQTLLKNLTEENGNALEFSLDMCRSMIALMDSNYSGTLTLREFDRLHKLIIKWQEAFSDHDKDSSGEMSTYELRKALRSAGYRVNRHVLKALILRYGHDRKISLSDFIACAVKLMCMIDIYCDLDPN</sequence>
<name>A0A1E1XW14_AMBSC</name>
<keyword evidence="2 7" id="KW-0645">Protease</keyword>
<dbReference type="EMBL" id="GFAA01000011">
    <property type="protein sequence ID" value="JAU03424.1"/>
    <property type="molecule type" value="mRNA"/>
</dbReference>
<reference evidence="7" key="1">
    <citation type="submission" date="2016-09" db="EMBL/GenBank/DDBJ databases">
        <authorList>
            <person name="Capua I."/>
            <person name="De Benedictis P."/>
            <person name="Joannis T."/>
            <person name="Lombin L.H."/>
            <person name="Cattoli G."/>
        </authorList>
    </citation>
    <scope>NUCLEOTIDE SEQUENCE</scope>
</reference>
<evidence type="ECO:0000313" key="7">
    <source>
        <dbReference type="EMBL" id="JAU03424.1"/>
    </source>
</evidence>
<feature type="non-terminal residue" evidence="7">
    <location>
        <position position="384"/>
    </location>
</feature>
<evidence type="ECO:0000259" key="6">
    <source>
        <dbReference type="PROSITE" id="PS50222"/>
    </source>
</evidence>
<dbReference type="PROSITE" id="PS00018">
    <property type="entry name" value="EF_HAND_1"/>
    <property type="match status" value="1"/>
</dbReference>
<accession>A0A1E1XW14</accession>
<dbReference type="PRINTS" id="PR00704">
    <property type="entry name" value="CALPAIN"/>
</dbReference>
<dbReference type="GO" id="GO:0006508">
    <property type="term" value="P:proteolysis"/>
    <property type="evidence" value="ECO:0007669"/>
    <property type="project" value="UniProtKB-KW"/>
</dbReference>
<dbReference type="SUPFAM" id="SSF47473">
    <property type="entry name" value="EF-hand"/>
    <property type="match status" value="1"/>
</dbReference>
<proteinExistence type="evidence at transcript level"/>
<feature type="domain" description="EF-hand" evidence="6">
    <location>
        <begin position="305"/>
        <end position="340"/>
    </location>
</feature>
<evidence type="ECO:0000256" key="5">
    <source>
        <dbReference type="SAM" id="MobiDB-lite"/>
    </source>
</evidence>
<dbReference type="PANTHER" id="PTHR10183:SF433">
    <property type="entry name" value="CALPAIN-A-RELATED"/>
    <property type="match status" value="1"/>
</dbReference>
<dbReference type="InterPro" id="IPR022684">
    <property type="entry name" value="Calpain_cysteine_protease"/>
</dbReference>
<dbReference type="GO" id="GO:0005737">
    <property type="term" value="C:cytoplasm"/>
    <property type="evidence" value="ECO:0007669"/>
    <property type="project" value="TreeGrafter"/>
</dbReference>
<dbReference type="Gene3D" id="1.10.238.10">
    <property type="entry name" value="EF-hand"/>
    <property type="match status" value="1"/>
</dbReference>
<reference evidence="7" key="2">
    <citation type="journal article" date="2017" name="Front. Cell. Infect. Microbiol.">
        <title>Analysis of the Salivary Gland Transcriptome of Unfed and Partially Fed Amblyomma sculptum Ticks and Descriptive Proteome of the Saliva.</title>
        <authorList>
            <person name="Esteves E."/>
            <person name="Maruyama S.R."/>
            <person name="Kawahara R."/>
            <person name="Fujita A."/>
            <person name="Martins L.A."/>
            <person name="Righi A.A."/>
            <person name="Costa F.B."/>
            <person name="Palmisano G."/>
            <person name="Labruna M.B."/>
            <person name="Sa-Nunes A."/>
            <person name="Ribeiro J.M.C."/>
            <person name="Fogaca A.C."/>
        </authorList>
    </citation>
    <scope>NUCLEOTIDE SEQUENCE</scope>
</reference>
<keyword evidence="4" id="KW-0106">Calcium</keyword>
<dbReference type="InterPro" id="IPR022682">
    <property type="entry name" value="Calpain_domain_III"/>
</dbReference>
<organism evidence="7">
    <name type="scientific">Amblyomma sculptum</name>
    <name type="common">Tick</name>
    <dbReference type="NCBI Taxonomy" id="1581419"/>
    <lineage>
        <taxon>Eukaryota</taxon>
        <taxon>Metazoa</taxon>
        <taxon>Ecdysozoa</taxon>
        <taxon>Arthropoda</taxon>
        <taxon>Chelicerata</taxon>
        <taxon>Arachnida</taxon>
        <taxon>Acari</taxon>
        <taxon>Parasitiformes</taxon>
        <taxon>Ixodida</taxon>
        <taxon>Ixodoidea</taxon>
        <taxon>Ixodidae</taxon>
        <taxon>Amblyomminae</taxon>
        <taxon>Amblyomma</taxon>
    </lineage>
</organism>
<dbReference type="GO" id="GO:0005509">
    <property type="term" value="F:calcium ion binding"/>
    <property type="evidence" value="ECO:0007669"/>
    <property type="project" value="InterPro"/>
</dbReference>
<comment type="similarity">
    <text evidence="1">Belongs to the peptidase C2 family.</text>
</comment>
<feature type="compositionally biased region" description="Acidic residues" evidence="5">
    <location>
        <begin position="218"/>
        <end position="237"/>
    </location>
</feature>
<dbReference type="SUPFAM" id="SSF49758">
    <property type="entry name" value="Calpain large subunit, middle domain (domain III)"/>
    <property type="match status" value="1"/>
</dbReference>
<dbReference type="PROSITE" id="PS50222">
    <property type="entry name" value="EF_HAND_2"/>
    <property type="match status" value="1"/>
</dbReference>
<dbReference type="InterPro" id="IPR022683">
    <property type="entry name" value="Calpain_III"/>
</dbReference>
<evidence type="ECO:0000256" key="2">
    <source>
        <dbReference type="ARBA" id="ARBA00022670"/>
    </source>
</evidence>
<evidence type="ECO:0000256" key="1">
    <source>
        <dbReference type="ARBA" id="ARBA00007623"/>
    </source>
</evidence>
<dbReference type="Pfam" id="PF13405">
    <property type="entry name" value="EF-hand_6"/>
    <property type="match status" value="1"/>
</dbReference>
<dbReference type="SMART" id="SM00054">
    <property type="entry name" value="EFh"/>
    <property type="match status" value="2"/>
</dbReference>
<dbReference type="InterPro" id="IPR011992">
    <property type="entry name" value="EF-hand-dom_pair"/>
</dbReference>
<evidence type="ECO:0000256" key="3">
    <source>
        <dbReference type="ARBA" id="ARBA00022801"/>
    </source>
</evidence>
<dbReference type="SMART" id="SM00720">
    <property type="entry name" value="calpain_III"/>
    <property type="match status" value="1"/>
</dbReference>
<keyword evidence="3" id="KW-0378">Hydrolase</keyword>
<evidence type="ECO:0000256" key="4">
    <source>
        <dbReference type="ARBA" id="ARBA00022837"/>
    </source>
</evidence>
<dbReference type="InterPro" id="IPR036213">
    <property type="entry name" value="Calpain_III_sf"/>
</dbReference>
<dbReference type="InterPro" id="IPR002048">
    <property type="entry name" value="EF_hand_dom"/>
</dbReference>